<dbReference type="PANTHER" id="PTHR32552">
    <property type="entry name" value="FERRICHROME IRON RECEPTOR-RELATED"/>
    <property type="match status" value="1"/>
</dbReference>
<dbReference type="NCBIfam" id="TIGR01783">
    <property type="entry name" value="TonB-siderophor"/>
    <property type="match status" value="1"/>
</dbReference>
<keyword evidence="6 11" id="KW-0798">TonB box</keyword>
<dbReference type="Pfam" id="PF00593">
    <property type="entry name" value="TonB_dep_Rec_b-barrel"/>
    <property type="match status" value="1"/>
</dbReference>
<evidence type="ECO:0000256" key="6">
    <source>
        <dbReference type="ARBA" id="ARBA00023077"/>
    </source>
</evidence>
<organism evidence="15 16">
    <name type="scientific">Acinetobacter populi</name>
    <dbReference type="NCBI Taxonomy" id="1582270"/>
    <lineage>
        <taxon>Bacteria</taxon>
        <taxon>Pseudomonadati</taxon>
        <taxon>Pseudomonadota</taxon>
        <taxon>Gammaproteobacteria</taxon>
        <taxon>Moraxellales</taxon>
        <taxon>Moraxellaceae</taxon>
        <taxon>Acinetobacter</taxon>
    </lineage>
</organism>
<dbReference type="OrthoDB" id="8663017at2"/>
<keyword evidence="12" id="KW-0732">Signal</keyword>
<sequence length="731" mass="81542">MNHNFSLQTLCCAMLIAQTTQIFAETPDSSTSEQTPQVKSLETIVVTAIPSSVMSTTTGMEVSLKETPQSISVISQDQIKNLGLNNIADALKQTTGINVVRDSGRYRFQSRGFYIDQIEEDGMSSTVPGSSSNPYRSASSMTDLEIYDHIEVLKGASGLTQGNGEPGGTINAVRKKPTEEFQANGKLQYGSWNNIRSSFDVSGSLNQDQSIRGRLVAVAGDSESFKKSVEKNNQTLYGILDFDLNDKALFRIGGLYQQVEETPDIFGLPMGLGSKSLGLSKDTFLGADWSQDNFKKSNIFAELVYTFNDDWKLSTKANATWSESLQKFAALGNGSSSYIGVGADGLLALNNMQYYDNQSHEWGANSTLTGKYYLLGREHQLFTTISYNKEDHDSRWKRHMDSNQYNIYTFQPAQIAEPDWNNYTLLQNDVLYKNHIEQKAISLGTQFNLLDRLHLIAGGRYTDFSAGGDYQYYTWAGAPDSEYGKNTDVNKKKFIPYAGLTFDITPSTSTYISHTEIFKPQSNKAPDGSLLNPVVGKNQELGIKSELFGGELNLSAALFQIEQENRAIAIVGTSFYAPEGKVRSRGLDLEISGKILPEWQLFAGYTYNKSKYLKTEGTIYANGTNFNKHTPEQTFRAYSSYQFRGALENLTIGAGITAQTESDSLYNVKQGGYTLYNANLRYQFNPNFALNLIGQNLSDKRYYENQKARVNGMNNFYGTPRNYLLSLEWNY</sequence>
<dbReference type="Gene3D" id="2.40.170.20">
    <property type="entry name" value="TonB-dependent receptor, beta-barrel domain"/>
    <property type="match status" value="1"/>
</dbReference>
<evidence type="ECO:0000259" key="14">
    <source>
        <dbReference type="Pfam" id="PF07715"/>
    </source>
</evidence>
<evidence type="ECO:0000256" key="12">
    <source>
        <dbReference type="SAM" id="SignalP"/>
    </source>
</evidence>
<comment type="subcellular location">
    <subcellularLocation>
        <location evidence="1 10">Cell outer membrane</location>
        <topology evidence="1 10">Multi-pass membrane protein</topology>
    </subcellularLocation>
</comment>
<dbReference type="AlphaFoldDB" id="A0A1Z9YV87"/>
<evidence type="ECO:0000256" key="3">
    <source>
        <dbReference type="ARBA" id="ARBA00022448"/>
    </source>
</evidence>
<evidence type="ECO:0000256" key="8">
    <source>
        <dbReference type="ARBA" id="ARBA00023170"/>
    </source>
</evidence>
<dbReference type="GO" id="GO:0015891">
    <property type="term" value="P:siderophore transport"/>
    <property type="evidence" value="ECO:0007669"/>
    <property type="project" value="InterPro"/>
</dbReference>
<comment type="similarity">
    <text evidence="2 10 11">Belongs to the TonB-dependent receptor family.</text>
</comment>
<evidence type="ECO:0000259" key="13">
    <source>
        <dbReference type="Pfam" id="PF00593"/>
    </source>
</evidence>
<dbReference type="InterPro" id="IPR000531">
    <property type="entry name" value="Beta-barrel_TonB"/>
</dbReference>
<keyword evidence="9 10" id="KW-0998">Cell outer membrane</keyword>
<dbReference type="SUPFAM" id="SSF56935">
    <property type="entry name" value="Porins"/>
    <property type="match status" value="1"/>
</dbReference>
<feature type="domain" description="TonB-dependent receptor plug" evidence="14">
    <location>
        <begin position="64"/>
        <end position="169"/>
    </location>
</feature>
<proteinExistence type="inferred from homology"/>
<dbReference type="Pfam" id="PF07715">
    <property type="entry name" value="Plug"/>
    <property type="match status" value="1"/>
</dbReference>
<keyword evidence="5 10" id="KW-0812">Transmembrane</keyword>
<keyword evidence="8" id="KW-0675">Receptor</keyword>
<evidence type="ECO:0000256" key="9">
    <source>
        <dbReference type="ARBA" id="ARBA00023237"/>
    </source>
</evidence>
<dbReference type="InterPro" id="IPR036942">
    <property type="entry name" value="Beta-barrel_TonB_sf"/>
</dbReference>
<evidence type="ECO:0008006" key="17">
    <source>
        <dbReference type="Google" id="ProtNLM"/>
    </source>
</evidence>
<evidence type="ECO:0000256" key="4">
    <source>
        <dbReference type="ARBA" id="ARBA00022452"/>
    </source>
</evidence>
<dbReference type="PANTHER" id="PTHR32552:SF74">
    <property type="entry name" value="HYDROXAMATE SIDEROPHORE RECEPTOR FHUE"/>
    <property type="match status" value="1"/>
</dbReference>
<name>A0A1Z9YV87_9GAMM</name>
<dbReference type="Gene3D" id="2.170.130.10">
    <property type="entry name" value="TonB-dependent receptor, plug domain"/>
    <property type="match status" value="1"/>
</dbReference>
<feature type="chain" id="PRO_5012961986" description="TonB-dependent siderophore receptor" evidence="12">
    <location>
        <begin position="25"/>
        <end position="731"/>
    </location>
</feature>
<accession>A0A1Z9YV87</accession>
<feature type="signal peptide" evidence="12">
    <location>
        <begin position="1"/>
        <end position="24"/>
    </location>
</feature>
<keyword evidence="7 10" id="KW-0472">Membrane</keyword>
<evidence type="ECO:0000256" key="11">
    <source>
        <dbReference type="RuleBase" id="RU003357"/>
    </source>
</evidence>
<keyword evidence="3 10" id="KW-0813">Transport</keyword>
<dbReference type="RefSeq" id="WP_087621610.1">
    <property type="nucleotide sequence ID" value="NZ_NEXX01000006.1"/>
</dbReference>
<dbReference type="EMBL" id="NEXX01000006">
    <property type="protein sequence ID" value="OUY06059.1"/>
    <property type="molecule type" value="Genomic_DNA"/>
</dbReference>
<keyword evidence="16" id="KW-1185">Reference proteome</keyword>
<evidence type="ECO:0000256" key="10">
    <source>
        <dbReference type="PROSITE-ProRule" id="PRU01360"/>
    </source>
</evidence>
<reference evidence="15 16" key="1">
    <citation type="submission" date="2017-05" db="EMBL/GenBank/DDBJ databases">
        <title>Acinetobacter populi ANC 5415 (= PBJ7), whole genome shotgun sequencing project.</title>
        <authorList>
            <person name="Nemec A."/>
            <person name="Radolfova-Krizova L."/>
        </authorList>
    </citation>
    <scope>NUCLEOTIDE SEQUENCE [LARGE SCALE GENOMIC DNA]</scope>
    <source>
        <strain evidence="15 16">PBJ7</strain>
    </source>
</reference>
<evidence type="ECO:0000313" key="15">
    <source>
        <dbReference type="EMBL" id="OUY06059.1"/>
    </source>
</evidence>
<dbReference type="GO" id="GO:0009279">
    <property type="term" value="C:cell outer membrane"/>
    <property type="evidence" value="ECO:0007669"/>
    <property type="project" value="UniProtKB-SubCell"/>
</dbReference>
<feature type="domain" description="TonB-dependent receptor-like beta-barrel" evidence="13">
    <location>
        <begin position="288"/>
        <end position="697"/>
    </location>
</feature>
<keyword evidence="4 10" id="KW-1134">Transmembrane beta strand</keyword>
<dbReference type="Proteomes" id="UP000196536">
    <property type="component" value="Unassembled WGS sequence"/>
</dbReference>
<dbReference type="GO" id="GO:0015344">
    <property type="term" value="F:siderophore uptake transmembrane transporter activity"/>
    <property type="evidence" value="ECO:0007669"/>
    <property type="project" value="TreeGrafter"/>
</dbReference>
<dbReference type="PROSITE" id="PS52016">
    <property type="entry name" value="TONB_DEPENDENT_REC_3"/>
    <property type="match status" value="1"/>
</dbReference>
<dbReference type="CDD" id="cd01347">
    <property type="entry name" value="ligand_gated_channel"/>
    <property type="match status" value="1"/>
</dbReference>
<dbReference type="GO" id="GO:0038023">
    <property type="term" value="F:signaling receptor activity"/>
    <property type="evidence" value="ECO:0007669"/>
    <property type="project" value="InterPro"/>
</dbReference>
<evidence type="ECO:0000256" key="5">
    <source>
        <dbReference type="ARBA" id="ARBA00022692"/>
    </source>
</evidence>
<evidence type="ECO:0000313" key="16">
    <source>
        <dbReference type="Proteomes" id="UP000196536"/>
    </source>
</evidence>
<gene>
    <name evidence="15" type="ORF">CAP51_15250</name>
</gene>
<protein>
    <recommendedName>
        <fullName evidence="17">TonB-dependent siderophore receptor</fullName>
    </recommendedName>
</protein>
<dbReference type="InterPro" id="IPR039426">
    <property type="entry name" value="TonB-dep_rcpt-like"/>
</dbReference>
<comment type="caution">
    <text evidence="15">The sequence shown here is derived from an EMBL/GenBank/DDBJ whole genome shotgun (WGS) entry which is preliminary data.</text>
</comment>
<dbReference type="InterPro" id="IPR012910">
    <property type="entry name" value="Plug_dom"/>
</dbReference>
<evidence type="ECO:0000256" key="1">
    <source>
        <dbReference type="ARBA" id="ARBA00004571"/>
    </source>
</evidence>
<evidence type="ECO:0000256" key="2">
    <source>
        <dbReference type="ARBA" id="ARBA00009810"/>
    </source>
</evidence>
<dbReference type="InterPro" id="IPR010105">
    <property type="entry name" value="TonB_sidphr_rcpt"/>
</dbReference>
<evidence type="ECO:0000256" key="7">
    <source>
        <dbReference type="ARBA" id="ARBA00023136"/>
    </source>
</evidence>
<dbReference type="InterPro" id="IPR037066">
    <property type="entry name" value="Plug_dom_sf"/>
</dbReference>